<accession>A0AB34P3M7</accession>
<organism evidence="1 2">
    <name type="scientific">Lactobacillus gasseri SV-16A-US</name>
    <dbReference type="NCBI Taxonomy" id="575604"/>
    <lineage>
        <taxon>Bacteria</taxon>
        <taxon>Bacillati</taxon>
        <taxon>Bacillota</taxon>
        <taxon>Bacilli</taxon>
        <taxon>Lactobacillales</taxon>
        <taxon>Lactobacillaceae</taxon>
        <taxon>Lactobacillus</taxon>
    </lineage>
</organism>
<evidence type="ECO:0000313" key="1">
    <source>
        <dbReference type="EMBL" id="KFL98065.1"/>
    </source>
</evidence>
<evidence type="ECO:0000313" key="2">
    <source>
        <dbReference type="Proteomes" id="UP000030761"/>
    </source>
</evidence>
<protein>
    <submittedName>
        <fullName evidence="1">Uncharacterized protein</fullName>
    </submittedName>
</protein>
<reference evidence="1 2" key="1">
    <citation type="submission" date="2010-03" db="EMBL/GenBank/DDBJ databases">
        <title>The Genome Sequence of Lactobacillus gasseri strain SV-16A-US.</title>
        <authorList>
            <consortium name="The Broad Institute Genome Sequencing Platform"/>
            <person name="Ward D."/>
            <person name="Earl A."/>
            <person name="Feldgarden M."/>
            <person name="Gevers D."/>
            <person name="Young S.K."/>
            <person name="Zeng Q."/>
            <person name="Koehrsen M."/>
            <person name="Alvarado L."/>
            <person name="Berlin A."/>
            <person name="Bochicchio J."/>
            <person name="Borenstein D."/>
            <person name="Chapman S.B."/>
            <person name="Chen Z."/>
            <person name="Engels R."/>
            <person name="Freedman E."/>
            <person name="Gellesch M."/>
            <person name="Goldberg J."/>
            <person name="Griggs A."/>
            <person name="Gujja S."/>
            <person name="Heilman E."/>
            <person name="Heiman D."/>
            <person name="Hepburn T."/>
            <person name="Howarth C."/>
            <person name="Jen D."/>
            <person name="Larson L."/>
            <person name="Mehta T."/>
            <person name="Park D."/>
            <person name="Pearson M."/>
            <person name="Roberts A."/>
            <person name="Saif S."/>
            <person name="Shea T."/>
            <person name="Shenoy N."/>
            <person name="Sisk P."/>
            <person name="Stolte C."/>
            <person name="Sykes S."/>
            <person name="Thomson T."/>
            <person name="Walk T."/>
            <person name="White J."/>
            <person name="Yandava C."/>
            <person name="Liu Y."/>
            <person name="Xu Q."/>
            <person name="Haas B."/>
            <person name="Nusbaum C."/>
            <person name="Birren B."/>
        </authorList>
    </citation>
    <scope>NUCLEOTIDE SEQUENCE [LARGE SCALE GENOMIC DNA]</scope>
    <source>
        <strain evidence="1 2">SV-16A-US</strain>
    </source>
</reference>
<dbReference type="RefSeq" id="WP_230579440.1">
    <property type="nucleotide sequence ID" value="NZ_KN050674.1"/>
</dbReference>
<name>A0AB34P3M7_LACGS</name>
<dbReference type="AlphaFoldDB" id="A0AB34P3M7"/>
<dbReference type="Proteomes" id="UP000030761">
    <property type="component" value="Unassembled WGS sequence"/>
</dbReference>
<proteinExistence type="predicted"/>
<dbReference type="EMBL" id="KN050674">
    <property type="protein sequence ID" value="KFL98065.1"/>
    <property type="molecule type" value="Genomic_DNA"/>
</dbReference>
<sequence length="269" mass="31892">MLYSYQKNKIGDLTVKDRQKVYKCVESKKVYISQDQIDDGVTDLGPWENEGYYYEIKFDNITSTSEGQEILKEWQKVAKAYDLLKDEINRDNNKFVDIAKYFLKDEFKVNGIYYDQNKDEIIKHFFTENQMNDFYKNEILWAALGADVPNSFVYDLSKTRFKDAFYSYDINNKVIKEELKNNQKAYDEKLTTLDSMYLESSCFLAVDKNRILYYVQPAGFYGQTIYDIYTDNQPVSQNKIDRIIELAKGIPAKYIRLKKLYKQLKEFGK</sequence>
<gene>
    <name evidence="1" type="ORF">HMPREF5175_00907</name>
</gene>